<dbReference type="Pfam" id="PF07876">
    <property type="entry name" value="Dabb"/>
    <property type="match status" value="1"/>
</dbReference>
<dbReference type="InterPro" id="IPR044662">
    <property type="entry name" value="HS1/DABB1-like"/>
</dbReference>
<organism evidence="3 4">
    <name type="scientific">Conoideocrella luteorostrata</name>
    <dbReference type="NCBI Taxonomy" id="1105319"/>
    <lineage>
        <taxon>Eukaryota</taxon>
        <taxon>Fungi</taxon>
        <taxon>Dikarya</taxon>
        <taxon>Ascomycota</taxon>
        <taxon>Pezizomycotina</taxon>
        <taxon>Sordariomycetes</taxon>
        <taxon>Hypocreomycetidae</taxon>
        <taxon>Hypocreales</taxon>
        <taxon>Clavicipitaceae</taxon>
        <taxon>Conoideocrella</taxon>
    </lineage>
</organism>
<dbReference type="PROSITE" id="PS51502">
    <property type="entry name" value="S_R_A_B_BARREL"/>
    <property type="match status" value="1"/>
</dbReference>
<evidence type="ECO:0000256" key="1">
    <source>
        <dbReference type="ARBA" id="ARBA00011738"/>
    </source>
</evidence>
<dbReference type="Proteomes" id="UP001251528">
    <property type="component" value="Unassembled WGS sequence"/>
</dbReference>
<name>A0AAJ0CVT4_9HYPO</name>
<dbReference type="AlphaFoldDB" id="A0AAJ0CVT4"/>
<dbReference type="SUPFAM" id="SSF54909">
    <property type="entry name" value="Dimeric alpha+beta barrel"/>
    <property type="match status" value="1"/>
</dbReference>
<gene>
    <name evidence="3" type="ORF">QQS21_002152</name>
</gene>
<keyword evidence="4" id="KW-1185">Reference proteome</keyword>
<comment type="caution">
    <text evidence="3">The sequence shown here is derived from an EMBL/GenBank/DDBJ whole genome shotgun (WGS) entry which is preliminary data.</text>
</comment>
<proteinExistence type="predicted"/>
<sequence>MAINHIVIFGFKPEATPEAIKQCCNEMLGLKDQCVLSSTGKPYITASKGGKDISIEGLQNGFTHIFVVEFASDADRDFYVKEDKIHHAFVAKWISSPEAIAAKAMVVDFAPGSF</sequence>
<feature type="domain" description="Stress-response A/B barrel" evidence="2">
    <location>
        <begin position="3"/>
        <end position="109"/>
    </location>
</feature>
<dbReference type="EMBL" id="JASWJB010000024">
    <property type="protein sequence ID" value="KAK2609371.1"/>
    <property type="molecule type" value="Genomic_DNA"/>
</dbReference>
<accession>A0AAJ0CVT4</accession>
<evidence type="ECO:0000313" key="3">
    <source>
        <dbReference type="EMBL" id="KAK2609371.1"/>
    </source>
</evidence>
<dbReference type="InterPro" id="IPR013097">
    <property type="entry name" value="Dabb"/>
</dbReference>
<dbReference type="PANTHER" id="PTHR33178:SF10">
    <property type="entry name" value="STRESS-RESPONSE A_B BARREL DOMAIN-CONTAINING PROTEIN"/>
    <property type="match status" value="1"/>
</dbReference>
<comment type="subunit">
    <text evidence="1">Homodimer.</text>
</comment>
<protein>
    <recommendedName>
        <fullName evidence="2">Stress-response A/B barrel domain-containing protein</fullName>
    </recommendedName>
</protein>
<evidence type="ECO:0000313" key="4">
    <source>
        <dbReference type="Proteomes" id="UP001251528"/>
    </source>
</evidence>
<dbReference type="InterPro" id="IPR011008">
    <property type="entry name" value="Dimeric_a/b-barrel"/>
</dbReference>
<reference evidence="3" key="1">
    <citation type="submission" date="2023-06" db="EMBL/GenBank/DDBJ databases">
        <title>Conoideocrella luteorostrata (Hypocreales: Clavicipitaceae), a potential biocontrol fungus for elongate hemlock scale in United States Christmas tree production areas.</title>
        <authorList>
            <person name="Barrett H."/>
            <person name="Lovett B."/>
            <person name="Macias A.M."/>
            <person name="Stajich J.E."/>
            <person name="Kasson M.T."/>
        </authorList>
    </citation>
    <scope>NUCLEOTIDE SEQUENCE</scope>
    <source>
        <strain evidence="3">ARSEF 14590</strain>
    </source>
</reference>
<dbReference type="Gene3D" id="3.30.70.100">
    <property type="match status" value="1"/>
</dbReference>
<dbReference type="PANTHER" id="PTHR33178">
    <property type="match status" value="1"/>
</dbReference>
<dbReference type="SMART" id="SM00886">
    <property type="entry name" value="Dabb"/>
    <property type="match status" value="1"/>
</dbReference>
<evidence type="ECO:0000259" key="2">
    <source>
        <dbReference type="PROSITE" id="PS51502"/>
    </source>
</evidence>